<dbReference type="GO" id="GO:0005524">
    <property type="term" value="F:ATP binding"/>
    <property type="evidence" value="ECO:0007669"/>
    <property type="project" value="UniProtKB-KW"/>
</dbReference>
<dbReference type="EMBL" id="FRDI01000007">
    <property type="protein sequence ID" value="SHN66327.1"/>
    <property type="molecule type" value="Genomic_DNA"/>
</dbReference>
<dbReference type="GO" id="GO:0004810">
    <property type="term" value="F:CCA tRNA nucleotidyltransferase activity"/>
    <property type="evidence" value="ECO:0007669"/>
    <property type="project" value="InterPro"/>
</dbReference>
<accession>A0A1M7T6I6</accession>
<dbReference type="GO" id="GO:0005829">
    <property type="term" value="C:cytosol"/>
    <property type="evidence" value="ECO:0007669"/>
    <property type="project" value="TreeGrafter"/>
</dbReference>
<dbReference type="RefSeq" id="WP_072697308.1">
    <property type="nucleotide sequence ID" value="NZ_FRDI01000007.1"/>
</dbReference>
<organism evidence="4 5">
    <name type="scientific">Desulfovibrio litoralis DSM 11393</name>
    <dbReference type="NCBI Taxonomy" id="1121455"/>
    <lineage>
        <taxon>Bacteria</taxon>
        <taxon>Pseudomonadati</taxon>
        <taxon>Thermodesulfobacteriota</taxon>
        <taxon>Desulfovibrionia</taxon>
        <taxon>Desulfovibrionales</taxon>
        <taxon>Desulfovibrionaceae</taxon>
        <taxon>Desulfovibrio</taxon>
    </lineage>
</organism>
<dbReference type="AlphaFoldDB" id="A0A1M7T6I6"/>
<dbReference type="PANTHER" id="PTHR43209">
    <property type="entry name" value="TRNA SULFURTRANSFERASE"/>
    <property type="match status" value="1"/>
</dbReference>
<feature type="domain" description="Thil AANH" evidence="3">
    <location>
        <begin position="8"/>
        <end position="147"/>
    </location>
</feature>
<dbReference type="Proteomes" id="UP000186469">
    <property type="component" value="Unassembled WGS sequence"/>
</dbReference>
<dbReference type="PANTHER" id="PTHR43209:SF1">
    <property type="entry name" value="TRNA SULFURTRANSFERASE"/>
    <property type="match status" value="1"/>
</dbReference>
<gene>
    <name evidence="4" type="ORF">SAMN02745728_01619</name>
</gene>
<dbReference type="InterPro" id="IPR020536">
    <property type="entry name" value="ThiI_AANH"/>
</dbReference>
<dbReference type="Gene3D" id="3.40.50.620">
    <property type="entry name" value="HUPs"/>
    <property type="match status" value="1"/>
</dbReference>
<proteinExistence type="predicted"/>
<keyword evidence="1" id="KW-0547">Nucleotide-binding</keyword>
<dbReference type="SUPFAM" id="SSF52402">
    <property type="entry name" value="Adenine nucleotide alpha hydrolases-like"/>
    <property type="match status" value="1"/>
</dbReference>
<dbReference type="OrthoDB" id="9781887at2"/>
<dbReference type="GO" id="GO:0052837">
    <property type="term" value="P:thiazole biosynthetic process"/>
    <property type="evidence" value="ECO:0007669"/>
    <property type="project" value="TreeGrafter"/>
</dbReference>
<dbReference type="InterPro" id="IPR050102">
    <property type="entry name" value="tRNA_sulfurtransferase_ThiI"/>
</dbReference>
<dbReference type="InterPro" id="IPR014729">
    <property type="entry name" value="Rossmann-like_a/b/a_fold"/>
</dbReference>
<evidence type="ECO:0000256" key="1">
    <source>
        <dbReference type="ARBA" id="ARBA00022741"/>
    </source>
</evidence>
<evidence type="ECO:0000259" key="3">
    <source>
        <dbReference type="Pfam" id="PF02568"/>
    </source>
</evidence>
<dbReference type="Pfam" id="PF02568">
    <property type="entry name" value="ThiI"/>
    <property type="match status" value="1"/>
</dbReference>
<protein>
    <submittedName>
        <fullName evidence="4">Thiamine biosynthesis protein (ThiI)</fullName>
    </submittedName>
</protein>
<name>A0A1M7T6I6_9BACT</name>
<keyword evidence="5" id="KW-1185">Reference proteome</keyword>
<dbReference type="STRING" id="1121455.SAMN02745728_01619"/>
<sequence>MTKTQKYHAVSLFSGGLDSIVATRTIMEQGLSVLCLHFYSPFFGKPHKIKEWERLYKLKIKTIDVGDEYVEMLLNQPKHGFGSGLNPCVDCKILMLSKAKEIMENLGAEFIISGEVVGQRPMSQRSDTLHIIRRDAEVENILLRPLCVQAYKPIAAEESGLVNRDLLHKFYGRGRSDQIALAKKLEITTIPNAAGGCLLTEKENVKRYRYLISRLGKPQSSDFYLANLGRQYWYDKAKSHEENQLLDYKFPVSLTFETDQWFCVGRNQYDNQDILKYLTDADLLFKIVGFAAPLSVCRLLGEENLSDLQKLASFALTFSPKATAWSKEHNSPITVRILTKKEVEEARKISEHMPGGREFLVYPLGN</sequence>
<dbReference type="GO" id="GO:0002937">
    <property type="term" value="P:tRNA 4-thiouridine biosynthesis"/>
    <property type="evidence" value="ECO:0007669"/>
    <property type="project" value="TreeGrafter"/>
</dbReference>
<evidence type="ECO:0000313" key="4">
    <source>
        <dbReference type="EMBL" id="SHN66327.1"/>
    </source>
</evidence>
<evidence type="ECO:0000256" key="2">
    <source>
        <dbReference type="ARBA" id="ARBA00022840"/>
    </source>
</evidence>
<reference evidence="4 5" key="1">
    <citation type="submission" date="2016-12" db="EMBL/GenBank/DDBJ databases">
        <authorList>
            <person name="Song W.-J."/>
            <person name="Kurnit D.M."/>
        </authorList>
    </citation>
    <scope>NUCLEOTIDE SEQUENCE [LARGE SCALE GENOMIC DNA]</scope>
    <source>
        <strain evidence="4 5">DSM 11393</strain>
    </source>
</reference>
<keyword evidence="2" id="KW-0067">ATP-binding</keyword>
<evidence type="ECO:0000313" key="5">
    <source>
        <dbReference type="Proteomes" id="UP000186469"/>
    </source>
</evidence>